<dbReference type="PATRIC" id="fig|1308866.3.peg.1359"/>
<accession>N4WVM6</accession>
<keyword evidence="3" id="KW-1185">Reference proteome</keyword>
<feature type="signal peptide" evidence="1">
    <location>
        <begin position="1"/>
        <end position="19"/>
    </location>
</feature>
<comment type="caution">
    <text evidence="2">The sequence shown here is derived from an EMBL/GenBank/DDBJ whole genome shotgun (WGS) entry which is preliminary data.</text>
</comment>
<evidence type="ECO:0000256" key="1">
    <source>
        <dbReference type="SAM" id="SignalP"/>
    </source>
</evidence>
<name>N4WVM6_9BACI</name>
<dbReference type="eggNOG" id="ENOG5032SQR">
    <property type="taxonomic scope" value="Bacteria"/>
</dbReference>
<reference evidence="2 3" key="1">
    <citation type="submission" date="2013-03" db="EMBL/GenBank/DDBJ databases">
        <title>Draft genome sequence of Gracibacillus halophilus YIM-C55.5, a moderately halophilic and thermophilic organism from the Xiaochaidamu salt lake.</title>
        <authorList>
            <person name="Sugumar T."/>
            <person name="Polireddy D.R."/>
            <person name="Antony A."/>
            <person name="Madhava Y.R."/>
            <person name="Sivakumar N."/>
        </authorList>
    </citation>
    <scope>NUCLEOTIDE SEQUENCE [LARGE SCALE GENOMIC DNA]</scope>
    <source>
        <strain evidence="2 3">YIM-C55.5</strain>
    </source>
</reference>
<sequence>MKKISIMIITVLCLSIFTATVIQLQSNKQQYTVTSHAAQIEKTNTQKTMNIQASFLESQHQLTHEDIVKKTDQFMDTLVQDIDKNYRVKNYDTKKELLSEFESFMNKEVAKPYIDFYYKEKEEGLYIVPTETPAWFDNDNTYEKIEEENEHVVIQQTNQTDLYGEYTITIGFEYIDGTWKISSIDRK</sequence>
<dbReference type="AlphaFoldDB" id="N4WVM6"/>
<dbReference type="RefSeq" id="WP_003467060.1">
    <property type="nucleotide sequence ID" value="NZ_APML01000022.1"/>
</dbReference>
<proteinExistence type="predicted"/>
<feature type="chain" id="PRO_5039491954" description="DUF3993 domain-containing protein" evidence="1">
    <location>
        <begin position="20"/>
        <end position="187"/>
    </location>
</feature>
<keyword evidence="1" id="KW-0732">Signal</keyword>
<gene>
    <name evidence="2" type="ORF">J416_06742</name>
</gene>
<dbReference type="Proteomes" id="UP000012283">
    <property type="component" value="Unassembled WGS sequence"/>
</dbReference>
<dbReference type="STRING" id="1308866.J416_06742"/>
<dbReference type="OrthoDB" id="2880030at2"/>
<organism evidence="2 3">
    <name type="scientific">Gracilibacillus halophilus YIM-C55.5</name>
    <dbReference type="NCBI Taxonomy" id="1308866"/>
    <lineage>
        <taxon>Bacteria</taxon>
        <taxon>Bacillati</taxon>
        <taxon>Bacillota</taxon>
        <taxon>Bacilli</taxon>
        <taxon>Bacillales</taxon>
        <taxon>Bacillaceae</taxon>
        <taxon>Gracilibacillus</taxon>
    </lineage>
</organism>
<dbReference type="EMBL" id="APML01000022">
    <property type="protein sequence ID" value="ENH97126.1"/>
    <property type="molecule type" value="Genomic_DNA"/>
</dbReference>
<evidence type="ECO:0008006" key="4">
    <source>
        <dbReference type="Google" id="ProtNLM"/>
    </source>
</evidence>
<protein>
    <recommendedName>
        <fullName evidence="4">DUF3993 domain-containing protein</fullName>
    </recommendedName>
</protein>
<evidence type="ECO:0000313" key="3">
    <source>
        <dbReference type="Proteomes" id="UP000012283"/>
    </source>
</evidence>
<evidence type="ECO:0000313" key="2">
    <source>
        <dbReference type="EMBL" id="ENH97126.1"/>
    </source>
</evidence>